<dbReference type="PANTHER" id="PTHR11926">
    <property type="entry name" value="GLUCOSYL/GLUCURONOSYL TRANSFERASES"/>
    <property type="match status" value="1"/>
</dbReference>
<sequence length="218" mass="25022">MSYVTNGYLETSLDWIPGMNNIRLRDFPSFVRTTDKNDIMLNYLMNEVEALPRGSAVVLNTFDALEHDSVKPLNALNPRIFTLGPLHLMEQHLQDERVKQLGSSLWKEDVSCIHWLDTKDPGSVVFVNFGSIAVMTKEQLIEFGWGLANSKKNFLWIARPDIVGSTEAGMSPEFLVETKGRGMITSWCPQEQVNSYNINRIYKHNRKKKIHVLSYYCH</sequence>
<dbReference type="SUPFAM" id="SSF53756">
    <property type="entry name" value="UDP-Glycosyltransferase/glycogen phosphorylase"/>
    <property type="match status" value="1"/>
</dbReference>
<reference evidence="2" key="2">
    <citation type="submission" date="2020-06" db="EMBL/GenBank/DDBJ databases">
        <title>Helianthus annuus Genome sequencing and assembly Release 2.</title>
        <authorList>
            <person name="Gouzy J."/>
            <person name="Langlade N."/>
            <person name="Munos S."/>
        </authorList>
    </citation>
    <scope>NUCLEOTIDE SEQUENCE</scope>
    <source>
        <tissue evidence="2">Leaves</tissue>
    </source>
</reference>
<dbReference type="EMBL" id="MNCJ02000326">
    <property type="protein sequence ID" value="KAF5781594.1"/>
    <property type="molecule type" value="Genomic_DNA"/>
</dbReference>
<keyword evidence="3" id="KW-1185">Reference proteome</keyword>
<protein>
    <submittedName>
        <fullName evidence="2">7-deoxyloganetin glucosyltransferase</fullName>
        <ecNumber evidence="2">2.4.1.324</ecNumber>
    </submittedName>
</protein>
<proteinExistence type="inferred from homology"/>
<dbReference type="GO" id="GO:0005737">
    <property type="term" value="C:cytoplasm"/>
    <property type="evidence" value="ECO:0000318"/>
    <property type="project" value="GO_Central"/>
</dbReference>
<comment type="caution">
    <text evidence="2">The sequence shown here is derived from an EMBL/GenBank/DDBJ whole genome shotgun (WGS) entry which is preliminary data.</text>
</comment>
<dbReference type="Gramene" id="mRNA:HanXRQr2_Chr11g0485531">
    <property type="protein sequence ID" value="CDS:HanXRQr2_Chr11g0485531.1"/>
    <property type="gene ID" value="HanXRQr2_Chr11g0485531"/>
</dbReference>
<gene>
    <name evidence="2" type="ORF">HanXRQr2_Chr11g0485531</name>
</gene>
<reference evidence="2" key="1">
    <citation type="journal article" date="2017" name="Nature">
        <title>The sunflower genome provides insights into oil metabolism, flowering and Asterid evolution.</title>
        <authorList>
            <person name="Badouin H."/>
            <person name="Gouzy J."/>
            <person name="Grassa C.J."/>
            <person name="Murat F."/>
            <person name="Staton S.E."/>
            <person name="Cottret L."/>
            <person name="Lelandais-Briere C."/>
            <person name="Owens G.L."/>
            <person name="Carrere S."/>
            <person name="Mayjonade B."/>
            <person name="Legrand L."/>
            <person name="Gill N."/>
            <person name="Kane N.C."/>
            <person name="Bowers J.E."/>
            <person name="Hubner S."/>
            <person name="Bellec A."/>
            <person name="Berard A."/>
            <person name="Berges H."/>
            <person name="Blanchet N."/>
            <person name="Boniface M.C."/>
            <person name="Brunel D."/>
            <person name="Catrice O."/>
            <person name="Chaidir N."/>
            <person name="Claudel C."/>
            <person name="Donnadieu C."/>
            <person name="Faraut T."/>
            <person name="Fievet G."/>
            <person name="Helmstetter N."/>
            <person name="King M."/>
            <person name="Knapp S.J."/>
            <person name="Lai Z."/>
            <person name="Le Paslier M.C."/>
            <person name="Lippi Y."/>
            <person name="Lorenzon L."/>
            <person name="Mandel J.R."/>
            <person name="Marage G."/>
            <person name="Marchand G."/>
            <person name="Marquand E."/>
            <person name="Bret-Mestries E."/>
            <person name="Morien E."/>
            <person name="Nambeesan S."/>
            <person name="Nguyen T."/>
            <person name="Pegot-Espagnet P."/>
            <person name="Pouilly N."/>
            <person name="Raftis F."/>
            <person name="Sallet E."/>
            <person name="Schiex T."/>
            <person name="Thomas J."/>
            <person name="Vandecasteele C."/>
            <person name="Vares D."/>
            <person name="Vear F."/>
            <person name="Vautrin S."/>
            <person name="Crespi M."/>
            <person name="Mangin B."/>
            <person name="Burke J.M."/>
            <person name="Salse J."/>
            <person name="Munos S."/>
            <person name="Vincourt P."/>
            <person name="Rieseberg L.H."/>
            <person name="Langlade N.B."/>
        </authorList>
    </citation>
    <scope>NUCLEOTIDE SEQUENCE</scope>
    <source>
        <tissue evidence="2">Leaves</tissue>
    </source>
</reference>
<keyword evidence="2" id="KW-0808">Transferase</keyword>
<dbReference type="PANTHER" id="PTHR11926:SF1498">
    <property type="entry name" value="GLYCOSYLTRANSFERASE"/>
    <property type="match status" value="1"/>
</dbReference>
<evidence type="ECO:0000256" key="1">
    <source>
        <dbReference type="ARBA" id="ARBA00009995"/>
    </source>
</evidence>
<dbReference type="GO" id="GO:0080043">
    <property type="term" value="F:quercetin 3-O-glucosyltransferase activity"/>
    <property type="evidence" value="ECO:0000318"/>
    <property type="project" value="GO_Central"/>
</dbReference>
<accession>A0A9K3MZL7</accession>
<comment type="similarity">
    <text evidence="1">Belongs to the UDP-glycosyltransferase family.</text>
</comment>
<keyword evidence="2" id="KW-0328">Glycosyltransferase</keyword>
<dbReference type="Gene3D" id="3.40.50.2000">
    <property type="entry name" value="Glycogen Phosphorylase B"/>
    <property type="match status" value="2"/>
</dbReference>
<dbReference type="EC" id="2.4.1.324" evidence="2"/>
<dbReference type="GO" id="GO:0080044">
    <property type="term" value="F:quercetin 7-O-glucosyltransferase activity"/>
    <property type="evidence" value="ECO:0000318"/>
    <property type="project" value="GO_Central"/>
</dbReference>
<organism evidence="2 3">
    <name type="scientific">Helianthus annuus</name>
    <name type="common">Common sunflower</name>
    <dbReference type="NCBI Taxonomy" id="4232"/>
    <lineage>
        <taxon>Eukaryota</taxon>
        <taxon>Viridiplantae</taxon>
        <taxon>Streptophyta</taxon>
        <taxon>Embryophyta</taxon>
        <taxon>Tracheophyta</taxon>
        <taxon>Spermatophyta</taxon>
        <taxon>Magnoliopsida</taxon>
        <taxon>eudicotyledons</taxon>
        <taxon>Gunneridae</taxon>
        <taxon>Pentapetalae</taxon>
        <taxon>asterids</taxon>
        <taxon>campanulids</taxon>
        <taxon>Asterales</taxon>
        <taxon>Asteraceae</taxon>
        <taxon>Asteroideae</taxon>
        <taxon>Heliantheae alliance</taxon>
        <taxon>Heliantheae</taxon>
        <taxon>Helianthus</taxon>
    </lineage>
</organism>
<name>A0A9K3MZL7_HELAN</name>
<evidence type="ECO:0000313" key="2">
    <source>
        <dbReference type="EMBL" id="KAF5781594.1"/>
    </source>
</evidence>
<evidence type="ECO:0000313" key="3">
    <source>
        <dbReference type="Proteomes" id="UP000215914"/>
    </source>
</evidence>
<dbReference type="AlphaFoldDB" id="A0A9K3MZL7"/>
<dbReference type="Proteomes" id="UP000215914">
    <property type="component" value="Unassembled WGS sequence"/>
</dbReference>